<evidence type="ECO:0000313" key="2">
    <source>
        <dbReference type="Proteomes" id="UP000183180"/>
    </source>
</evidence>
<dbReference type="EMBL" id="FNLM01000030">
    <property type="protein sequence ID" value="SDT92251.1"/>
    <property type="molecule type" value="Genomic_DNA"/>
</dbReference>
<name>A0A1H2EAQ7_9ACTN</name>
<dbReference type="AlphaFoldDB" id="A0A1H2EAQ7"/>
<sequence length="233" mass="26101">MHPMGYSQVMTTTTLPMKPTAPSSHGLQLDMFAEAARDERAHAERTTGVPRLYALRCNTIADYEHAMTQWRKAWPDLACLRDSHGWHVAIGEYASSREPTDTCIPITLQTDLRCNRTSHRGCLCVGDLVSRSFCRGCGWHSEVVGDDTDAALLGLDHCFPGWRDDPIVPSAPYDDGPKRRTRRNWETTVTELHGTERPQGYPMITRRGPHGWRAVPGRSLWGGYDVAAETLGR</sequence>
<protein>
    <submittedName>
        <fullName evidence="1">Uncharacterized protein</fullName>
    </submittedName>
</protein>
<dbReference type="STRING" id="158898.SAMN04488548_13032"/>
<dbReference type="InterPro" id="IPR045930">
    <property type="entry name" value="DUF6349"/>
</dbReference>
<dbReference type="Proteomes" id="UP000183180">
    <property type="component" value="Unassembled WGS sequence"/>
</dbReference>
<evidence type="ECO:0000313" key="1">
    <source>
        <dbReference type="EMBL" id="SDT92251.1"/>
    </source>
</evidence>
<proteinExistence type="predicted"/>
<gene>
    <name evidence="1" type="ORF">SAMN04488548_13032</name>
</gene>
<organism evidence="1 2">
    <name type="scientific">Gordonia westfalica</name>
    <dbReference type="NCBI Taxonomy" id="158898"/>
    <lineage>
        <taxon>Bacteria</taxon>
        <taxon>Bacillati</taxon>
        <taxon>Actinomycetota</taxon>
        <taxon>Actinomycetes</taxon>
        <taxon>Mycobacteriales</taxon>
        <taxon>Gordoniaceae</taxon>
        <taxon>Gordonia</taxon>
    </lineage>
</organism>
<reference evidence="1 2" key="1">
    <citation type="submission" date="2016-10" db="EMBL/GenBank/DDBJ databases">
        <authorList>
            <person name="de Groot N.N."/>
        </authorList>
    </citation>
    <scope>NUCLEOTIDE SEQUENCE [LARGE SCALE GENOMIC DNA]</scope>
    <source>
        <strain evidence="1 2">DSM 44215</strain>
    </source>
</reference>
<accession>A0A1H2EAQ7</accession>
<dbReference type="Pfam" id="PF19876">
    <property type="entry name" value="DUF6349"/>
    <property type="match status" value="1"/>
</dbReference>